<sequence>MEFIVKAIIVILLLSIIFNLFKAMFTMLKGDEKAPPMSHFIGRRLLFTGALMLLLLILLGLGIIEPNPSPYTKA</sequence>
<evidence type="ECO:0000313" key="3">
    <source>
        <dbReference type="Proteomes" id="UP000439994"/>
    </source>
</evidence>
<name>A0A6N8FGU4_9GAMM</name>
<keyword evidence="1" id="KW-0472">Membrane</keyword>
<dbReference type="Pfam" id="PF11137">
    <property type="entry name" value="DUF2909"/>
    <property type="match status" value="1"/>
</dbReference>
<proteinExistence type="predicted"/>
<dbReference type="RefSeq" id="WP_155696786.1">
    <property type="nucleotide sequence ID" value="NZ_BAAAFQ010000011.1"/>
</dbReference>
<dbReference type="AlphaFoldDB" id="A0A6N8FGU4"/>
<organism evidence="2 3">
    <name type="scientific">Psychrosphaera haliotis</name>
    <dbReference type="NCBI Taxonomy" id="555083"/>
    <lineage>
        <taxon>Bacteria</taxon>
        <taxon>Pseudomonadati</taxon>
        <taxon>Pseudomonadota</taxon>
        <taxon>Gammaproteobacteria</taxon>
        <taxon>Alteromonadales</taxon>
        <taxon>Pseudoalteromonadaceae</taxon>
        <taxon>Psychrosphaera</taxon>
    </lineage>
</organism>
<accession>A0A6N8FGU4</accession>
<gene>
    <name evidence="2" type="ORF">GNP35_13910</name>
</gene>
<reference evidence="2 3" key="1">
    <citation type="submission" date="2019-11" db="EMBL/GenBank/DDBJ databases">
        <title>P. haliotis isolates from Z. marina roots.</title>
        <authorList>
            <person name="Cohen M."/>
            <person name="Jospin G."/>
            <person name="Eisen J.A."/>
            <person name="Coil D.A."/>
        </authorList>
    </citation>
    <scope>NUCLEOTIDE SEQUENCE [LARGE SCALE GENOMIC DNA]</scope>
    <source>
        <strain evidence="2 3">UCD-MCMsp1aY</strain>
    </source>
</reference>
<dbReference type="Proteomes" id="UP000439994">
    <property type="component" value="Unassembled WGS sequence"/>
</dbReference>
<keyword evidence="3" id="KW-1185">Reference proteome</keyword>
<evidence type="ECO:0000256" key="1">
    <source>
        <dbReference type="SAM" id="Phobius"/>
    </source>
</evidence>
<dbReference type="InterPro" id="IPR021313">
    <property type="entry name" value="DUF2909"/>
</dbReference>
<protein>
    <submittedName>
        <fullName evidence="2">DUF2909 family protein</fullName>
    </submittedName>
</protein>
<dbReference type="EMBL" id="WOCD01000005">
    <property type="protein sequence ID" value="MUH73481.1"/>
    <property type="molecule type" value="Genomic_DNA"/>
</dbReference>
<keyword evidence="1" id="KW-0812">Transmembrane</keyword>
<dbReference type="OrthoDB" id="5706633at2"/>
<evidence type="ECO:0000313" key="2">
    <source>
        <dbReference type="EMBL" id="MUH73481.1"/>
    </source>
</evidence>
<feature type="transmembrane region" description="Helical" evidence="1">
    <location>
        <begin position="6"/>
        <end position="25"/>
    </location>
</feature>
<keyword evidence="1" id="KW-1133">Transmembrane helix</keyword>
<feature type="transmembrane region" description="Helical" evidence="1">
    <location>
        <begin position="45"/>
        <end position="64"/>
    </location>
</feature>
<comment type="caution">
    <text evidence="2">The sequence shown here is derived from an EMBL/GenBank/DDBJ whole genome shotgun (WGS) entry which is preliminary data.</text>
</comment>